<keyword evidence="3" id="KW-1185">Reference proteome</keyword>
<proteinExistence type="predicted"/>
<dbReference type="Proteomes" id="UP001311232">
    <property type="component" value="Unassembled WGS sequence"/>
</dbReference>
<evidence type="ECO:0000313" key="2">
    <source>
        <dbReference type="EMBL" id="KAK5623068.1"/>
    </source>
</evidence>
<protein>
    <submittedName>
        <fullName evidence="2">Uncharacterized protein</fullName>
    </submittedName>
</protein>
<reference evidence="2 3" key="1">
    <citation type="submission" date="2021-06" db="EMBL/GenBank/DDBJ databases">
        <authorList>
            <person name="Palmer J.M."/>
        </authorList>
    </citation>
    <scope>NUCLEOTIDE SEQUENCE [LARGE SCALE GENOMIC DNA]</scope>
    <source>
        <strain evidence="2 3">MEX-2019</strain>
        <tissue evidence="2">Muscle</tissue>
    </source>
</reference>
<organism evidence="2 3">
    <name type="scientific">Crenichthys baileyi</name>
    <name type="common">White River springfish</name>
    <dbReference type="NCBI Taxonomy" id="28760"/>
    <lineage>
        <taxon>Eukaryota</taxon>
        <taxon>Metazoa</taxon>
        <taxon>Chordata</taxon>
        <taxon>Craniata</taxon>
        <taxon>Vertebrata</taxon>
        <taxon>Euteleostomi</taxon>
        <taxon>Actinopterygii</taxon>
        <taxon>Neopterygii</taxon>
        <taxon>Teleostei</taxon>
        <taxon>Neoteleostei</taxon>
        <taxon>Acanthomorphata</taxon>
        <taxon>Ovalentaria</taxon>
        <taxon>Atherinomorphae</taxon>
        <taxon>Cyprinodontiformes</taxon>
        <taxon>Goodeidae</taxon>
        <taxon>Crenichthys</taxon>
    </lineage>
</organism>
<feature type="non-terminal residue" evidence="2">
    <location>
        <position position="92"/>
    </location>
</feature>
<gene>
    <name evidence="2" type="ORF">CRENBAI_020569</name>
</gene>
<comment type="caution">
    <text evidence="2">The sequence shown here is derived from an EMBL/GenBank/DDBJ whole genome shotgun (WGS) entry which is preliminary data.</text>
</comment>
<feature type="region of interest" description="Disordered" evidence="1">
    <location>
        <begin position="67"/>
        <end position="92"/>
    </location>
</feature>
<evidence type="ECO:0000256" key="1">
    <source>
        <dbReference type="SAM" id="MobiDB-lite"/>
    </source>
</evidence>
<dbReference type="AlphaFoldDB" id="A0AAV9SPQ7"/>
<name>A0AAV9SPQ7_9TELE</name>
<sequence>MTRAFPSEAESIPVTFLGKCQGLDRSTRLAGGAAQEAGRGALCIPSSCQGMPLNARTKDLRSIAAIRNPRPPEQESPDGSLRIEAAGQSLTT</sequence>
<evidence type="ECO:0000313" key="3">
    <source>
        <dbReference type="Proteomes" id="UP001311232"/>
    </source>
</evidence>
<dbReference type="EMBL" id="JAHHUM010000055">
    <property type="protein sequence ID" value="KAK5623068.1"/>
    <property type="molecule type" value="Genomic_DNA"/>
</dbReference>
<accession>A0AAV9SPQ7</accession>